<sequence length="99" mass="11502">MSKEFDQLVAKLEECSCEDGDCRCKDCRCDEMLDRLFELLDDEVCEEDAHRLLKHGQTCASCSRRIEEEIVLRRVIRRGCCSESAPESLRMKITNIVTR</sequence>
<evidence type="ECO:0000313" key="2">
    <source>
        <dbReference type="Proteomes" id="UP000594961"/>
    </source>
</evidence>
<organism evidence="1 2">
    <name type="scientific">Trueperella pecoris</name>
    <dbReference type="NCBI Taxonomy" id="2733571"/>
    <lineage>
        <taxon>Bacteria</taxon>
        <taxon>Bacillati</taxon>
        <taxon>Actinomycetota</taxon>
        <taxon>Actinomycetes</taxon>
        <taxon>Actinomycetales</taxon>
        <taxon>Actinomycetaceae</taxon>
        <taxon>Trueperella</taxon>
    </lineage>
</organism>
<name>A0A7M1R3V0_9ACTO</name>
<dbReference type="NCBIfam" id="TIGR03988">
    <property type="entry name" value="antisig_RsrA"/>
    <property type="match status" value="1"/>
</dbReference>
<reference evidence="1 2" key="1">
    <citation type="submission" date="2020-10" db="EMBL/GenBank/DDBJ databases">
        <title>Trueperella pecoris sp. nov. isolated from bovine and porcine specimens.</title>
        <authorList>
            <person name="Schoenecker L."/>
            <person name="Schnydrig P."/>
            <person name="Brodard I."/>
            <person name="Thomann A."/>
            <person name="Hemphill A."/>
            <person name="Rodriguez-Campos S."/>
            <person name="Perreten V."/>
            <person name="Jores J."/>
            <person name="Kittl S."/>
        </authorList>
    </citation>
    <scope>NUCLEOTIDE SEQUENCE [LARGE SCALE GENOMIC DNA]</scope>
    <source>
        <strain evidence="1 2">19OD0592</strain>
    </source>
</reference>
<proteinExistence type="predicted"/>
<dbReference type="Proteomes" id="UP000594961">
    <property type="component" value="Chromosome"/>
</dbReference>
<dbReference type="InterPro" id="IPR024020">
    <property type="entry name" value="Anit_sigma_mycothiol_RsrA"/>
</dbReference>
<dbReference type="AlphaFoldDB" id="A0A7M1R3V0"/>
<accession>A0A7M1R3V0</accession>
<dbReference type="EMBL" id="CP063212">
    <property type="protein sequence ID" value="QOR48187.1"/>
    <property type="molecule type" value="Genomic_DNA"/>
</dbReference>
<protein>
    <submittedName>
        <fullName evidence="1">Mycothiol system anti-sigma-R factor</fullName>
    </submittedName>
</protein>
<evidence type="ECO:0000313" key="1">
    <source>
        <dbReference type="EMBL" id="QOR48187.1"/>
    </source>
</evidence>
<dbReference type="RefSeq" id="WP_197554424.1">
    <property type="nucleotide sequence ID" value="NZ_CP063212.1"/>
</dbReference>
<gene>
    <name evidence="1" type="primary">rsrA</name>
    <name evidence="1" type="ORF">INS90_02530</name>
</gene>